<dbReference type="InterPro" id="IPR031044">
    <property type="entry name" value="Small_Trp_rich"/>
</dbReference>
<evidence type="ECO:0000256" key="1">
    <source>
        <dbReference type="SAM" id="MobiDB-lite"/>
    </source>
</evidence>
<proteinExistence type="predicted"/>
<evidence type="ECO:0000256" key="2">
    <source>
        <dbReference type="SAM" id="Phobius"/>
    </source>
</evidence>
<evidence type="ECO:0000313" key="4">
    <source>
        <dbReference type="Proteomes" id="UP001237156"/>
    </source>
</evidence>
<feature type="transmembrane region" description="Helical" evidence="2">
    <location>
        <begin position="24"/>
        <end position="42"/>
    </location>
</feature>
<organism evidence="3 4">
    <name type="scientific">Ottowia cancrivicina</name>
    <dbReference type="NCBI Taxonomy" id="3040346"/>
    <lineage>
        <taxon>Bacteria</taxon>
        <taxon>Pseudomonadati</taxon>
        <taxon>Pseudomonadota</taxon>
        <taxon>Betaproteobacteria</taxon>
        <taxon>Burkholderiales</taxon>
        <taxon>Comamonadaceae</taxon>
        <taxon>Ottowia</taxon>
    </lineage>
</organism>
<dbReference type="EMBL" id="JARVII010000001">
    <property type="protein sequence ID" value="MDG9698174.1"/>
    <property type="molecule type" value="Genomic_DNA"/>
</dbReference>
<evidence type="ECO:0000313" key="3">
    <source>
        <dbReference type="EMBL" id="MDG9698174.1"/>
    </source>
</evidence>
<dbReference type="AlphaFoldDB" id="A0AAW6RDF5"/>
<feature type="region of interest" description="Disordered" evidence="1">
    <location>
        <begin position="54"/>
        <end position="81"/>
    </location>
</feature>
<protein>
    <submittedName>
        <fullName evidence="3">TIGR04438 family Trp-rich protein</fullName>
    </submittedName>
</protein>
<keyword evidence="2" id="KW-0472">Membrane</keyword>
<dbReference type="Proteomes" id="UP001237156">
    <property type="component" value="Unassembled WGS sequence"/>
</dbReference>
<keyword evidence="4" id="KW-1185">Reference proteome</keyword>
<feature type="compositionally biased region" description="Basic and acidic residues" evidence="1">
    <location>
        <begin position="54"/>
        <end position="69"/>
    </location>
</feature>
<name>A0AAW6RDF5_9BURK</name>
<dbReference type="RefSeq" id="WP_279523331.1">
    <property type="nucleotide sequence ID" value="NZ_JARVII010000001.1"/>
</dbReference>
<comment type="caution">
    <text evidence="3">The sequence shown here is derived from an EMBL/GenBank/DDBJ whole genome shotgun (WGS) entry which is preliminary data.</text>
</comment>
<keyword evidence="2" id="KW-1133">Transmembrane helix</keyword>
<dbReference type="NCBIfam" id="TIGR04438">
    <property type="entry name" value="small_Trp_rich"/>
    <property type="match status" value="1"/>
</dbReference>
<reference evidence="3 4" key="1">
    <citation type="submission" date="2023-04" db="EMBL/GenBank/DDBJ databases">
        <title>Ottowia paracancer sp. nov., isolated from human stomach.</title>
        <authorList>
            <person name="Song Y."/>
        </authorList>
    </citation>
    <scope>NUCLEOTIDE SEQUENCE [LARGE SCALE GENOMIC DNA]</scope>
    <source>
        <strain evidence="3 4">10c7w1</strain>
    </source>
</reference>
<sequence length="81" mass="9932">MYLVGLGVIFMLLKYFEVSPVAEWSWWWVLSPFAGAFVWWNWADATGYTKRKAMEREERERMERRDRQMEAIGQKPRSRRR</sequence>
<gene>
    <name evidence="3" type="ORF">QB898_00300</name>
</gene>
<keyword evidence="2" id="KW-0812">Transmembrane</keyword>
<accession>A0AAW6RDF5</accession>